<dbReference type="NCBIfam" id="NF047358">
    <property type="entry name" value="TenpIN"/>
    <property type="match status" value="1"/>
</dbReference>
<dbReference type="RefSeq" id="WP_052475764.1">
    <property type="nucleotide sequence ID" value="NZ_JXHN01000025.1"/>
</dbReference>
<dbReference type="InterPro" id="IPR049929">
    <property type="entry name" value="TenpN-like"/>
</dbReference>
<organism evidence="1">
    <name type="scientific">Bacillus subtilis</name>
    <dbReference type="NCBI Taxonomy" id="1423"/>
    <lineage>
        <taxon>Bacteria</taxon>
        <taxon>Bacillati</taxon>
        <taxon>Bacillota</taxon>
        <taxon>Bacilli</taxon>
        <taxon>Bacillales</taxon>
        <taxon>Bacillaceae</taxon>
        <taxon>Bacillus</taxon>
    </lineage>
</organism>
<dbReference type="CDD" id="cd17493">
    <property type="entry name" value="toxin_TenpN"/>
    <property type="match status" value="1"/>
</dbReference>
<evidence type="ECO:0000313" key="1">
    <source>
        <dbReference type="EMBL" id="APB62370.1"/>
    </source>
</evidence>
<name>A0A1J0AKU6_BACIU</name>
<protein>
    <submittedName>
        <fullName evidence="1">Uncharacterized protein</fullName>
    </submittedName>
</protein>
<dbReference type="AlphaFoldDB" id="A0A1J0AKU6"/>
<reference evidence="1" key="2">
    <citation type="journal article" date="2003" name="Plasmid">
        <title>Bacillus subtilis soil isolates: plasmid replicon analysis and construction of a new theta-replicating vector.</title>
        <authorList>
            <person name="Titok M.A."/>
            <person name="Chapuis J."/>
            <person name="Selezneva Y.V."/>
            <person name="Lagodich A.V."/>
            <person name="Prokulevich V.A."/>
            <person name="Ehrlich S.D."/>
            <person name="Janniere L."/>
        </authorList>
    </citation>
    <scope>NUCLEOTIDE SEQUENCE</scope>
    <source>
        <strain evidence="1">72</strain>
        <plasmid evidence="1">pBS72</plasmid>
    </source>
</reference>
<gene>
    <name evidence="1" type="ORF">pBS72_1010</name>
</gene>
<sequence length="175" mass="20912">MKWTYYWLKEDYFSKNNSFDEMLDPGNLSKQGKRPYFYLKVAYRGNHFVIPFRSHVNHSWGYHFDQTNKKGAGLDYTKSLIVNDSSYLGKTPIIPKHQHKIIKNNINIIERQFKKYVDGYIRVAIQEKESSVQQFKNSTLQNFHNELGITAAIEKKAELKKRKELQRRRHNEINR</sequence>
<proteinExistence type="predicted"/>
<dbReference type="EMBL" id="KX711616">
    <property type="protein sequence ID" value="APB62370.1"/>
    <property type="molecule type" value="Genomic_DNA"/>
</dbReference>
<reference evidence="1" key="1">
    <citation type="journal article" date="2002" name="Mikrobiologiia">
        <title>Soil strain of Bacillus subtilis harboring a large plasmid that mediates high-frequency conjugal mobilization.</title>
        <authorList>
            <person name="Lotareva O.V."/>
            <person name="Poluektova E.U."/>
            <person name="Titok M.A."/>
            <person name="Prozorov A.A."/>
        </authorList>
    </citation>
    <scope>NUCLEOTIDE SEQUENCE</scope>
    <source>
        <strain evidence="1">72</strain>
        <plasmid evidence="1">pBS72</plasmid>
    </source>
</reference>
<reference evidence="1" key="3">
    <citation type="journal article" date="2004" name="Mol. Biol. (Mosk.)">
        <title>The replication system of plasmids from Bacillus subtilis environmental isolates.</title>
        <authorList>
            <person name="Lagodich A.V."/>
            <person name="Shtaniuk Iu.V."/>
            <person name="Prozorov A.A."/>
            <person name="Titok M.A."/>
        </authorList>
    </citation>
    <scope>NUCLEOTIDE SEQUENCE</scope>
    <source>
        <strain evidence="1">72</strain>
        <plasmid evidence="1">pBS72</plasmid>
    </source>
</reference>
<geneLocation type="plasmid" evidence="1">
    <name>pBS72</name>
</geneLocation>
<keyword evidence="1" id="KW-0614">Plasmid</keyword>
<reference evidence="1" key="4">
    <citation type="journal article" date="2006" name="Microbiology">
        <title>The replicative polymerases PolC and DnaE are required for theta replication of the Bacillus subtilis plasmid pBS72.</title>
        <authorList>
            <person name="Titok M."/>
            <person name="Suski C."/>
            <person name="Dalmais B."/>
            <person name="Ehrlich S.D."/>
            <person name="Janniere L."/>
        </authorList>
    </citation>
    <scope>NUCLEOTIDE SEQUENCE</scope>
    <source>
        <strain evidence="1">72</strain>
        <plasmid evidence="1">pBS72</plasmid>
    </source>
</reference>
<reference evidence="1" key="5">
    <citation type="submission" date="2016-08" db="EMBL/GenBank/DDBJ databases">
        <authorList>
            <person name="Satsunkevich N.E."/>
            <person name="Valentovich L.N."/>
            <person name="Kolomiets E.I."/>
            <person name="Titok M.A."/>
        </authorList>
    </citation>
    <scope>NUCLEOTIDE SEQUENCE</scope>
    <source>
        <strain evidence="1">72</strain>
        <plasmid evidence="1">pBS72</plasmid>
    </source>
</reference>
<accession>A0A1J0AKU6</accession>